<sequence>MPENGHSFVAWEEHILCHERGNRVVHYYMKAESGDLILAVIGTERSIRHMMYVVSDEFVEAYGSKGSVNASTKWRARREVVEWLTSLVSRQLPAEFTNSALRLLKVDACSHVNVMQGWSSQNSPTNDSTLAPLAHRTVLSNQMILRKFKVQYSEIKWSGNAWICAKQLKHYPAFSRNGNTIAVHSFVFIMASDYPHYLGYLEDMYEDRKGQKKVKVRWFHHYQEVKDLIPHLNPHPREVFITPHVQVISAECVDGPATVLTPKHYEKCVDIVTEDLLSGLRMCFRQLKNQILRPFALAKLHGYSNQAILSSLDIDTVPKKKIKFSKLCGGDQDEFPHDDHVRVGSKRSRNYKPEQGLENGTLGSKSSGPRNQTTNCEPKYPKLKFRLKKPTGVKTVGFEVQPPTSFSVDERIEVLCQDSGLRGCWFQCKILQISQKLLKVQYDDVKDADGIGKLEEWVNAYRVASLDKLGMRCRGRLTIRPCPPKDSTEIMFEVGTPVDACWSDGWWEGVVTGVDVFGPDTVQVFLPGEGKLLTIQKKKIRASKDWDGCSWVSIKPRPDILLCIPENISPSITTKVSKGTTELSGSEIHCIPKHEAFDGPDGKGLHDLTESVELVKSFADSNSISCPLGNDKIDTNHFSANNHADFGNEGESGLGKVLCHPIFEKSEAGVAENMEVVSS</sequence>
<dbReference type="PANTHER" id="PTHR31917:SF3">
    <property type="entry name" value="BROMO ADJACENT-LIKE DOMAIN PROTEIN"/>
    <property type="match status" value="1"/>
</dbReference>
<reference evidence="3 4" key="1">
    <citation type="journal article" date="2020" name="bioRxiv">
        <title>Sequence and annotation of 42 cannabis genomes reveals extensive copy number variation in cannabinoid synthesis and pathogen resistance genes.</title>
        <authorList>
            <person name="Mckernan K.J."/>
            <person name="Helbert Y."/>
            <person name="Kane L.T."/>
            <person name="Ebling H."/>
            <person name="Zhang L."/>
            <person name="Liu B."/>
            <person name="Eaton Z."/>
            <person name="Mclaughlin S."/>
            <person name="Kingan S."/>
            <person name="Baybayan P."/>
            <person name="Concepcion G."/>
            <person name="Jordan M."/>
            <person name="Riva A."/>
            <person name="Barbazuk W."/>
            <person name="Harkins T."/>
        </authorList>
    </citation>
    <scope>NUCLEOTIDE SEQUENCE [LARGE SCALE GENOMIC DNA]</scope>
    <source>
        <strain evidence="4">cv. Jamaican Lion 4</strain>
        <tissue evidence="3">Leaf</tissue>
    </source>
</reference>
<feature type="region of interest" description="Disordered" evidence="1">
    <location>
        <begin position="335"/>
        <end position="377"/>
    </location>
</feature>
<gene>
    <name evidence="3" type="ORF">G4B88_010552</name>
</gene>
<evidence type="ECO:0000313" key="4">
    <source>
        <dbReference type="Proteomes" id="UP000583929"/>
    </source>
</evidence>
<dbReference type="SMART" id="SM00743">
    <property type="entry name" value="Agenet"/>
    <property type="match status" value="2"/>
</dbReference>
<dbReference type="Proteomes" id="UP000583929">
    <property type="component" value="Unassembled WGS sequence"/>
</dbReference>
<dbReference type="InterPro" id="IPR001025">
    <property type="entry name" value="BAH_dom"/>
</dbReference>
<dbReference type="Gene3D" id="2.30.30.490">
    <property type="match status" value="1"/>
</dbReference>
<name>A0A7J6G8L6_CANSA</name>
<dbReference type="Pfam" id="PF01426">
    <property type="entry name" value="BAH"/>
    <property type="match status" value="1"/>
</dbReference>
<feature type="compositionally biased region" description="Polar residues" evidence="1">
    <location>
        <begin position="361"/>
        <end position="376"/>
    </location>
</feature>
<feature type="domain" description="BAH" evidence="2">
    <location>
        <begin position="179"/>
        <end position="298"/>
    </location>
</feature>
<keyword evidence="4" id="KW-1185">Reference proteome</keyword>
<dbReference type="InterPro" id="IPR043151">
    <property type="entry name" value="BAH_sf"/>
</dbReference>
<evidence type="ECO:0000313" key="3">
    <source>
        <dbReference type="EMBL" id="KAF4379158.1"/>
    </source>
</evidence>
<dbReference type="AlphaFoldDB" id="A0A7J6G8L6"/>
<evidence type="ECO:0000259" key="2">
    <source>
        <dbReference type="PROSITE" id="PS51038"/>
    </source>
</evidence>
<dbReference type="CDD" id="cd20405">
    <property type="entry name" value="Tudor_Agenet_AtDUF_rpt1_3"/>
    <property type="match status" value="1"/>
</dbReference>
<dbReference type="EMBL" id="JAATIQ010000130">
    <property type="protein sequence ID" value="KAF4379158.1"/>
    <property type="molecule type" value="Genomic_DNA"/>
</dbReference>
<dbReference type="InterPro" id="IPR014002">
    <property type="entry name" value="Agenet_dom_plant"/>
</dbReference>
<dbReference type="PANTHER" id="PTHR31917">
    <property type="entry name" value="AGENET DOMAIN-CONTAINING PROTEIN-RELATED"/>
    <property type="match status" value="1"/>
</dbReference>
<dbReference type="InterPro" id="IPR008395">
    <property type="entry name" value="Agenet-like_dom"/>
</dbReference>
<dbReference type="Pfam" id="PF05641">
    <property type="entry name" value="Agenet"/>
    <property type="match status" value="1"/>
</dbReference>
<organism evidence="3 4">
    <name type="scientific">Cannabis sativa</name>
    <name type="common">Hemp</name>
    <name type="synonym">Marijuana</name>
    <dbReference type="NCBI Taxonomy" id="3483"/>
    <lineage>
        <taxon>Eukaryota</taxon>
        <taxon>Viridiplantae</taxon>
        <taxon>Streptophyta</taxon>
        <taxon>Embryophyta</taxon>
        <taxon>Tracheophyta</taxon>
        <taxon>Spermatophyta</taxon>
        <taxon>Magnoliopsida</taxon>
        <taxon>eudicotyledons</taxon>
        <taxon>Gunneridae</taxon>
        <taxon>Pentapetalae</taxon>
        <taxon>rosids</taxon>
        <taxon>fabids</taxon>
        <taxon>Rosales</taxon>
        <taxon>Cannabaceae</taxon>
        <taxon>Cannabis</taxon>
    </lineage>
</organism>
<evidence type="ECO:0000256" key="1">
    <source>
        <dbReference type="SAM" id="MobiDB-lite"/>
    </source>
</evidence>
<comment type="caution">
    <text evidence="3">The sequence shown here is derived from an EMBL/GenBank/DDBJ whole genome shotgun (WGS) entry which is preliminary data.</text>
</comment>
<dbReference type="SMART" id="SM00439">
    <property type="entry name" value="BAH"/>
    <property type="match status" value="1"/>
</dbReference>
<protein>
    <recommendedName>
        <fullName evidence="2">BAH domain-containing protein</fullName>
    </recommendedName>
</protein>
<dbReference type="GO" id="GO:0003682">
    <property type="term" value="F:chromatin binding"/>
    <property type="evidence" value="ECO:0007669"/>
    <property type="project" value="InterPro"/>
</dbReference>
<dbReference type="PROSITE" id="PS51038">
    <property type="entry name" value="BAH"/>
    <property type="match status" value="1"/>
</dbReference>
<proteinExistence type="predicted"/>
<accession>A0A7J6G8L6</accession>